<dbReference type="Gene3D" id="3.20.20.140">
    <property type="entry name" value="Metal-dependent hydrolases"/>
    <property type="match status" value="2"/>
</dbReference>
<evidence type="ECO:0000313" key="4">
    <source>
        <dbReference type="Proteomes" id="UP000307999"/>
    </source>
</evidence>
<dbReference type="SUPFAM" id="SSF51556">
    <property type="entry name" value="Metallo-dependent hydrolases"/>
    <property type="match status" value="1"/>
</dbReference>
<sequence>MLKTPVSSLPIVLASVLSSFLSCSVFAQDYVFKQVNVLSFAEQGFLPTMDVAVSDGKISAIKSSIDVDGAIIIDARGKYLIPGLTEMHAHVPPVSADNENIEDLLFLFNAYGVTTIRSMLGHVSHIALQEQLKANRINGPRLITSGPSFNGNSIQSAEQAKTSVQRQAEQGFDFIKIHPGLSATVFQAMAREATAINIPFAGHVSASVGIVESITSGQSTVDHLDGVLEELAGRSGKTLPEQTGFFGSAIVDLINEKDIEPLAKELAESSVAMVATETLMYGFLTGEEVDPEVLALMPGDVVENWRQTRLQMQQASWYSPQNIKKLLRIRQEFLQQFVKHHGLVLTGSDAPQVYNVPGYSLHQEMTLMQRSGMTPLQVLAATTIAPAKFFEKAGEFGSIEIGKSADLVLLDTNPLLDISNTRSISGVMARGHWLPKSAIDSRLQKIRDKH</sequence>
<dbReference type="OrthoDB" id="6190564at2"/>
<dbReference type="GO" id="GO:0016810">
    <property type="term" value="F:hydrolase activity, acting on carbon-nitrogen (but not peptide) bonds"/>
    <property type="evidence" value="ECO:0007669"/>
    <property type="project" value="InterPro"/>
</dbReference>
<dbReference type="PANTHER" id="PTHR43135">
    <property type="entry name" value="ALPHA-D-RIBOSE 1-METHYLPHOSPHONATE 5-TRIPHOSPHATE DIPHOSPHATASE"/>
    <property type="match status" value="1"/>
</dbReference>
<dbReference type="InterPro" id="IPR051781">
    <property type="entry name" value="Metallo-dep_Hydrolase"/>
</dbReference>
<evidence type="ECO:0000313" key="3">
    <source>
        <dbReference type="EMBL" id="TKB44875.1"/>
    </source>
</evidence>
<proteinExistence type="predicted"/>
<dbReference type="PANTHER" id="PTHR43135:SF3">
    <property type="entry name" value="ALPHA-D-RIBOSE 1-METHYLPHOSPHONATE 5-TRIPHOSPHATE DIPHOSPHATASE"/>
    <property type="match status" value="1"/>
</dbReference>
<evidence type="ECO:0000259" key="2">
    <source>
        <dbReference type="Pfam" id="PF01979"/>
    </source>
</evidence>
<feature type="chain" id="PRO_5020367821" evidence="1">
    <location>
        <begin position="28"/>
        <end position="450"/>
    </location>
</feature>
<feature type="signal peptide" evidence="1">
    <location>
        <begin position="1"/>
        <end position="27"/>
    </location>
</feature>
<gene>
    <name evidence="3" type="ORF">E8M12_10230</name>
</gene>
<feature type="domain" description="Amidohydrolase-related" evidence="2">
    <location>
        <begin position="80"/>
        <end position="433"/>
    </location>
</feature>
<dbReference type="InterPro" id="IPR032466">
    <property type="entry name" value="Metal_Hydrolase"/>
</dbReference>
<keyword evidence="4" id="KW-1185">Reference proteome</keyword>
<dbReference type="InterPro" id="IPR006680">
    <property type="entry name" value="Amidohydro-rel"/>
</dbReference>
<dbReference type="Gene3D" id="2.30.40.10">
    <property type="entry name" value="Urease, subunit C, domain 1"/>
    <property type="match status" value="2"/>
</dbReference>
<dbReference type="EMBL" id="SWDB01000023">
    <property type="protein sequence ID" value="TKB44875.1"/>
    <property type="molecule type" value="Genomic_DNA"/>
</dbReference>
<dbReference type="PROSITE" id="PS51257">
    <property type="entry name" value="PROKAR_LIPOPROTEIN"/>
    <property type="match status" value="1"/>
</dbReference>
<reference evidence="3 4" key="1">
    <citation type="submission" date="2019-04" db="EMBL/GenBank/DDBJ databases">
        <title>Thalassotalea guangxiensis sp. nov., isolated from sediment of the coastal wetland.</title>
        <authorList>
            <person name="Zheng S."/>
            <person name="Zhang D."/>
        </authorList>
    </citation>
    <scope>NUCLEOTIDE SEQUENCE [LARGE SCALE GENOMIC DNA]</scope>
    <source>
        <strain evidence="3 4">ZS-4</strain>
    </source>
</reference>
<name>A0A4U1B4U0_9GAMM</name>
<keyword evidence="1" id="KW-0732">Signal</keyword>
<dbReference type="Pfam" id="PF01979">
    <property type="entry name" value="Amidohydro_1"/>
    <property type="match status" value="1"/>
</dbReference>
<dbReference type="Proteomes" id="UP000307999">
    <property type="component" value="Unassembled WGS sequence"/>
</dbReference>
<evidence type="ECO:0000256" key="1">
    <source>
        <dbReference type="SAM" id="SignalP"/>
    </source>
</evidence>
<dbReference type="SUPFAM" id="SSF51338">
    <property type="entry name" value="Composite domain of metallo-dependent hydrolases"/>
    <property type="match status" value="1"/>
</dbReference>
<keyword evidence="3" id="KW-0378">Hydrolase</keyword>
<protein>
    <submittedName>
        <fullName evidence="3">Amidohydrolase</fullName>
    </submittedName>
</protein>
<dbReference type="RefSeq" id="WP_136736060.1">
    <property type="nucleotide sequence ID" value="NZ_SWDB01000023.1"/>
</dbReference>
<dbReference type="InterPro" id="IPR011059">
    <property type="entry name" value="Metal-dep_hydrolase_composite"/>
</dbReference>
<organism evidence="3 4">
    <name type="scientific">Thalassotalea mangrovi</name>
    <dbReference type="NCBI Taxonomy" id="2572245"/>
    <lineage>
        <taxon>Bacteria</taxon>
        <taxon>Pseudomonadati</taxon>
        <taxon>Pseudomonadota</taxon>
        <taxon>Gammaproteobacteria</taxon>
        <taxon>Alteromonadales</taxon>
        <taxon>Colwelliaceae</taxon>
        <taxon>Thalassotalea</taxon>
    </lineage>
</organism>
<accession>A0A4U1B4U0</accession>
<comment type="caution">
    <text evidence="3">The sequence shown here is derived from an EMBL/GenBank/DDBJ whole genome shotgun (WGS) entry which is preliminary data.</text>
</comment>
<dbReference type="AlphaFoldDB" id="A0A4U1B4U0"/>